<evidence type="ECO:0000313" key="2">
    <source>
        <dbReference type="Proteomes" id="UP001578633"/>
    </source>
</evidence>
<dbReference type="GeneID" id="96087852"/>
<reference evidence="1 2" key="1">
    <citation type="submission" date="2024-09" db="EMBL/GenBank/DDBJ databases">
        <title>T2T genomes of carrot and Alternaria dauci and their utility for understanding host-pathogen interaction during carrot leaf blight disease.</title>
        <authorList>
            <person name="Liu W."/>
            <person name="Xu S."/>
            <person name="Ou C."/>
            <person name="Liu X."/>
            <person name="Zhuang F."/>
            <person name="Deng X.W."/>
        </authorList>
    </citation>
    <scope>NUCLEOTIDE SEQUENCE [LARGE SCALE GENOMIC DNA]</scope>
    <source>
        <strain evidence="1 2">A2016</strain>
    </source>
</reference>
<proteinExistence type="predicted"/>
<organism evidence="1 2">
    <name type="scientific">Alternaria dauci</name>
    <dbReference type="NCBI Taxonomy" id="48095"/>
    <lineage>
        <taxon>Eukaryota</taxon>
        <taxon>Fungi</taxon>
        <taxon>Dikarya</taxon>
        <taxon>Ascomycota</taxon>
        <taxon>Pezizomycotina</taxon>
        <taxon>Dothideomycetes</taxon>
        <taxon>Pleosporomycetidae</taxon>
        <taxon>Pleosporales</taxon>
        <taxon>Pleosporineae</taxon>
        <taxon>Pleosporaceae</taxon>
        <taxon>Alternaria</taxon>
        <taxon>Alternaria sect. Porri</taxon>
    </lineage>
</organism>
<dbReference type="EMBL" id="JBHGVX010000007">
    <property type="protein sequence ID" value="KAL1794109.1"/>
    <property type="molecule type" value="Genomic_DNA"/>
</dbReference>
<gene>
    <name evidence="1" type="ORF">ACET3X_007530</name>
</gene>
<accession>A0ABR3UCQ4</accession>
<protein>
    <submittedName>
        <fullName evidence="1">Uncharacterized protein</fullName>
    </submittedName>
</protein>
<dbReference type="RefSeq" id="XP_069304693.1">
    <property type="nucleotide sequence ID" value="XM_069453687.1"/>
</dbReference>
<evidence type="ECO:0000313" key="1">
    <source>
        <dbReference type="EMBL" id="KAL1794109.1"/>
    </source>
</evidence>
<name>A0ABR3UCQ4_9PLEO</name>
<sequence length="662" mass="73582">MDSFIQSIAVSKATYPLYDHIANPTKCYFSLTTQKIWDNVTNTPFPVAISKTTPFAITFLPTAVATKFPSLAPPYSIAAKLGTMPVFSQTFTLPTGPELSQLVLKPPAPAGLPSGTSKNLPWSFSGELDWELKDSDPKHPVYHCKTKIEFYVLPNALPEYFKTSGIPLALLREAPYLPAWMKDPEPDWAKFATNALHSDSRLEYEIYNGSSKYVSAKGLYRDLFTNNGGLDFWLDLWLSDLKGIESRKAKHTVNCYDVAAICQALVSLGVDSSTQIVRMKYMDPYGFINRTHLIGRKQTPPDPVNNPDSFCNNPFYGVNSLDMLCPDDAVLRSAFSNHMFVTISKDNGHNVLDACCGPHLGSLTLGGYVQQAIDSRATRYERNNNPKNYQLGDTSAITDGPGITQLVSSRCFEKVGDASQPGRSLLDKLAKEFKSDGLWYQPYLSTPQGNWQITATWTFLPYSNPNENITVNVFGYGLPSGPQLEYARRKNAIPNWVTNGDVGDNDASNDTYVDGSSRMFYNNSMDINPRYLCTIDTRIGKASTTDALRTRIKQVLDTSLIFTGQYHHLLGEVTANPRGPIRVGNTVIISAQGTEEAVKYWQGFNVRVPRSNVLFTDCVVRTDGVDFHILAREAGFVTLIIYMYGGNLEVSYKYVNLQVINA</sequence>
<keyword evidence="2" id="KW-1185">Reference proteome</keyword>
<comment type="caution">
    <text evidence="1">The sequence shown here is derived from an EMBL/GenBank/DDBJ whole genome shotgun (WGS) entry which is preliminary data.</text>
</comment>
<dbReference type="Proteomes" id="UP001578633">
    <property type="component" value="Chromosome 7"/>
</dbReference>